<proteinExistence type="predicted"/>
<dbReference type="EMBL" id="BK032595">
    <property type="protein sequence ID" value="DAF50339.1"/>
    <property type="molecule type" value="Genomic_DNA"/>
</dbReference>
<protein>
    <submittedName>
        <fullName evidence="1">Uncharacterized protein</fullName>
    </submittedName>
</protein>
<evidence type="ECO:0000313" key="1">
    <source>
        <dbReference type="EMBL" id="DAF50339.1"/>
    </source>
</evidence>
<organism evidence="1">
    <name type="scientific">Siphoviridae sp. ctBCr48</name>
    <dbReference type="NCBI Taxonomy" id="2827802"/>
    <lineage>
        <taxon>Viruses</taxon>
        <taxon>Duplodnaviria</taxon>
        <taxon>Heunggongvirae</taxon>
        <taxon>Uroviricota</taxon>
        <taxon>Caudoviricetes</taxon>
    </lineage>
</organism>
<sequence length="57" mass="6359">MTIITIILSLVAISISLWTLAIANDCMKLVRKIILTVSQMILDKGDETLRKSRGDNK</sequence>
<reference evidence="1" key="1">
    <citation type="journal article" date="2021" name="Proc. Natl. Acad. Sci. U.S.A.">
        <title>A Catalog of Tens of Thousands of Viruses from Human Metagenomes Reveals Hidden Associations with Chronic Diseases.</title>
        <authorList>
            <person name="Tisza M.J."/>
            <person name="Buck C.B."/>
        </authorList>
    </citation>
    <scope>NUCLEOTIDE SEQUENCE</scope>
    <source>
        <strain evidence="1">CtBCr48</strain>
    </source>
</reference>
<name>A0A8S5SHM6_9CAUD</name>
<accession>A0A8S5SHM6</accession>